<evidence type="ECO:0000313" key="2">
    <source>
        <dbReference type="EMBL" id="DAA02838.1"/>
    </source>
</evidence>
<evidence type="ECO:0000256" key="1">
    <source>
        <dbReference type="SAM" id="MobiDB-lite"/>
    </source>
</evidence>
<reference evidence="2" key="1">
    <citation type="journal article" date="2003" name="Genome Biol.">
        <title>An integrated gene annotation and transcriptional profiling approach towards the full gene content of the Drosophila genome.</title>
        <authorList>
            <person name="Hild M."/>
            <person name="Beckmann B."/>
            <person name="Haas S.A."/>
            <person name="Koch B."/>
            <person name="Solovyev V."/>
            <person name="Busold C."/>
            <person name="Fellenberg K."/>
            <person name="Boutros M."/>
            <person name="Vingron M."/>
            <person name="Sauer F."/>
            <person name="Hoheisel J.D."/>
            <person name="Paro R."/>
        </authorList>
    </citation>
    <scope>NUCLEOTIDE SEQUENCE</scope>
</reference>
<proteinExistence type="predicted"/>
<feature type="region of interest" description="Disordered" evidence="1">
    <location>
        <begin position="52"/>
        <end position="83"/>
    </location>
</feature>
<accession>Q6ILM3</accession>
<protein>
    <submittedName>
        <fullName evidence="2">HDC08947</fullName>
    </submittedName>
</protein>
<gene>
    <name evidence="2" type="ORF">HDC08947</name>
</gene>
<name>Q6ILM3_DROME</name>
<sequence>MPRNQATFFGTPSKLLCAYGGANIGTPGHSIHRSSGASSLDSLNCHLHLTEQMPQGRDGRNGQGAPGRPHIDTDKHWSVGPPIGHKFNQAWPLPHRDRPKGALAVALPIGRRILSFQGDNSGNQLDNNVA</sequence>
<organism evidence="2">
    <name type="scientific">Drosophila melanogaster</name>
    <name type="common">Fruit fly</name>
    <dbReference type="NCBI Taxonomy" id="7227"/>
    <lineage>
        <taxon>Eukaryota</taxon>
        <taxon>Metazoa</taxon>
        <taxon>Ecdysozoa</taxon>
        <taxon>Arthropoda</taxon>
        <taxon>Hexapoda</taxon>
        <taxon>Insecta</taxon>
        <taxon>Pterygota</taxon>
        <taxon>Neoptera</taxon>
        <taxon>Endopterygota</taxon>
        <taxon>Diptera</taxon>
        <taxon>Brachycera</taxon>
        <taxon>Muscomorpha</taxon>
        <taxon>Ephydroidea</taxon>
        <taxon>Drosophilidae</taxon>
        <taxon>Drosophila</taxon>
        <taxon>Sophophora</taxon>
    </lineage>
</organism>
<dbReference type="AlphaFoldDB" id="Q6ILM3"/>
<dbReference type="EMBL" id="BK001993">
    <property type="protein sequence ID" value="DAA02838.1"/>
    <property type="molecule type" value="Genomic_DNA"/>
</dbReference>